<evidence type="ECO:0000256" key="1">
    <source>
        <dbReference type="SAM" id="MobiDB-lite"/>
    </source>
</evidence>
<name>A0A2P2QMI0_RHIMU</name>
<proteinExistence type="predicted"/>
<feature type="compositionally biased region" description="Polar residues" evidence="1">
    <location>
        <begin position="1"/>
        <end position="13"/>
    </location>
</feature>
<dbReference type="EMBL" id="GGEC01087738">
    <property type="protein sequence ID" value="MBX68222.1"/>
    <property type="molecule type" value="Transcribed_RNA"/>
</dbReference>
<evidence type="ECO:0000313" key="2">
    <source>
        <dbReference type="EMBL" id="MBX68222.1"/>
    </source>
</evidence>
<sequence length="40" mass="4133">MQLSICTPLSTENEAIPDISPNTGSAGLLSEAITTHQPPP</sequence>
<accession>A0A2P2QMI0</accession>
<reference evidence="2" key="1">
    <citation type="submission" date="2018-02" db="EMBL/GenBank/DDBJ databases">
        <title>Rhizophora mucronata_Transcriptome.</title>
        <authorList>
            <person name="Meera S.P."/>
            <person name="Sreeshan A."/>
            <person name="Augustine A."/>
        </authorList>
    </citation>
    <scope>NUCLEOTIDE SEQUENCE</scope>
    <source>
        <tissue evidence="2">Leaf</tissue>
    </source>
</reference>
<feature type="region of interest" description="Disordered" evidence="1">
    <location>
        <begin position="1"/>
        <end position="40"/>
    </location>
</feature>
<dbReference type="AlphaFoldDB" id="A0A2P2QMI0"/>
<organism evidence="2">
    <name type="scientific">Rhizophora mucronata</name>
    <name type="common">Asiatic mangrove</name>
    <dbReference type="NCBI Taxonomy" id="61149"/>
    <lineage>
        <taxon>Eukaryota</taxon>
        <taxon>Viridiplantae</taxon>
        <taxon>Streptophyta</taxon>
        <taxon>Embryophyta</taxon>
        <taxon>Tracheophyta</taxon>
        <taxon>Spermatophyta</taxon>
        <taxon>Magnoliopsida</taxon>
        <taxon>eudicotyledons</taxon>
        <taxon>Gunneridae</taxon>
        <taxon>Pentapetalae</taxon>
        <taxon>rosids</taxon>
        <taxon>fabids</taxon>
        <taxon>Malpighiales</taxon>
        <taxon>Rhizophoraceae</taxon>
        <taxon>Rhizophora</taxon>
    </lineage>
</organism>
<protein>
    <submittedName>
        <fullName evidence="2">Uncharacterized protein</fullName>
    </submittedName>
</protein>